<keyword evidence="6" id="KW-1015">Disulfide bond</keyword>
<reference evidence="9" key="1">
    <citation type="journal article" date="2016" name="Sci. Rep.">
        <title>Molecular characterization of firefly nuptial gifts: a multi-omics approach sheds light on postcopulatory sexual selection.</title>
        <authorList>
            <person name="Al-Wathiqui N."/>
            <person name="Fallon T.R."/>
            <person name="South A."/>
            <person name="Weng J.K."/>
            <person name="Lewis S.M."/>
        </authorList>
    </citation>
    <scope>NUCLEOTIDE SEQUENCE</scope>
</reference>
<dbReference type="AlphaFoldDB" id="A0A1Y1N773"/>
<dbReference type="Gene3D" id="3.40.50.1240">
    <property type="entry name" value="Phosphoglycerate mutase-like"/>
    <property type="match status" value="1"/>
</dbReference>
<dbReference type="InterPro" id="IPR050645">
    <property type="entry name" value="Histidine_acid_phosphatase"/>
</dbReference>
<evidence type="ECO:0000256" key="5">
    <source>
        <dbReference type="ARBA" id="ARBA00022801"/>
    </source>
</evidence>
<dbReference type="GO" id="GO:0003993">
    <property type="term" value="F:acid phosphatase activity"/>
    <property type="evidence" value="ECO:0007669"/>
    <property type="project" value="UniProtKB-EC"/>
</dbReference>
<proteinExistence type="inferred from homology"/>
<keyword evidence="4 8" id="KW-0732">Signal</keyword>
<dbReference type="PROSITE" id="PS00616">
    <property type="entry name" value="HIS_ACID_PHOSPHAT_1"/>
    <property type="match status" value="1"/>
</dbReference>
<comment type="similarity">
    <text evidence="2">Belongs to the histidine acid phosphatase family.</text>
</comment>
<dbReference type="PANTHER" id="PTHR11567:SF211">
    <property type="entry name" value="PROSTATIC ACID PHOSPHATASE"/>
    <property type="match status" value="1"/>
</dbReference>
<evidence type="ECO:0000256" key="8">
    <source>
        <dbReference type="SAM" id="SignalP"/>
    </source>
</evidence>
<evidence type="ECO:0000256" key="6">
    <source>
        <dbReference type="ARBA" id="ARBA00023157"/>
    </source>
</evidence>
<evidence type="ECO:0000256" key="3">
    <source>
        <dbReference type="ARBA" id="ARBA00012646"/>
    </source>
</evidence>
<dbReference type="EC" id="3.1.3.2" evidence="3"/>
<dbReference type="Pfam" id="PF00328">
    <property type="entry name" value="His_Phos_2"/>
    <property type="match status" value="1"/>
</dbReference>
<protein>
    <recommendedName>
        <fullName evidence="3">acid phosphatase</fullName>
        <ecNumber evidence="3">3.1.3.2</ecNumber>
    </recommendedName>
</protein>
<dbReference type="InterPro" id="IPR029033">
    <property type="entry name" value="His_PPase_superfam"/>
</dbReference>
<dbReference type="PANTHER" id="PTHR11567">
    <property type="entry name" value="ACID PHOSPHATASE-RELATED"/>
    <property type="match status" value="1"/>
</dbReference>
<dbReference type="InterPro" id="IPR033379">
    <property type="entry name" value="Acid_Pase_AS"/>
</dbReference>
<evidence type="ECO:0000256" key="2">
    <source>
        <dbReference type="ARBA" id="ARBA00005375"/>
    </source>
</evidence>
<keyword evidence="5" id="KW-0378">Hydrolase</keyword>
<feature type="signal peptide" evidence="8">
    <location>
        <begin position="1"/>
        <end position="19"/>
    </location>
</feature>
<keyword evidence="7" id="KW-0325">Glycoprotein</keyword>
<dbReference type="InterPro" id="IPR000560">
    <property type="entry name" value="His_Pase_clade-2"/>
</dbReference>
<evidence type="ECO:0000256" key="7">
    <source>
        <dbReference type="ARBA" id="ARBA00023180"/>
    </source>
</evidence>
<name>A0A1Y1N773_PHOPY</name>
<comment type="catalytic activity">
    <reaction evidence="1">
        <text>a phosphate monoester + H2O = an alcohol + phosphate</text>
        <dbReference type="Rhea" id="RHEA:15017"/>
        <dbReference type="ChEBI" id="CHEBI:15377"/>
        <dbReference type="ChEBI" id="CHEBI:30879"/>
        <dbReference type="ChEBI" id="CHEBI:43474"/>
        <dbReference type="ChEBI" id="CHEBI:67140"/>
        <dbReference type="EC" id="3.1.3.2"/>
    </reaction>
</comment>
<dbReference type="SUPFAM" id="SSF53254">
    <property type="entry name" value="Phosphoglycerate mutase-like"/>
    <property type="match status" value="1"/>
</dbReference>
<accession>A0A1Y1N773</accession>
<feature type="chain" id="PRO_5013231439" description="acid phosphatase" evidence="8">
    <location>
        <begin position="20"/>
        <end position="367"/>
    </location>
</feature>
<evidence type="ECO:0000313" key="9">
    <source>
        <dbReference type="EMBL" id="JAV93318.1"/>
    </source>
</evidence>
<organism evidence="9">
    <name type="scientific">Photinus pyralis</name>
    <name type="common">Common eastern firefly</name>
    <name type="synonym">Lampyris pyralis</name>
    <dbReference type="NCBI Taxonomy" id="7054"/>
    <lineage>
        <taxon>Eukaryota</taxon>
        <taxon>Metazoa</taxon>
        <taxon>Ecdysozoa</taxon>
        <taxon>Arthropoda</taxon>
        <taxon>Hexapoda</taxon>
        <taxon>Insecta</taxon>
        <taxon>Pterygota</taxon>
        <taxon>Neoptera</taxon>
        <taxon>Endopterygota</taxon>
        <taxon>Coleoptera</taxon>
        <taxon>Polyphaga</taxon>
        <taxon>Elateriformia</taxon>
        <taxon>Elateroidea</taxon>
        <taxon>Lampyridae</taxon>
        <taxon>Lampyrinae</taxon>
        <taxon>Photinus</taxon>
    </lineage>
</organism>
<evidence type="ECO:0000256" key="4">
    <source>
        <dbReference type="ARBA" id="ARBA00022729"/>
    </source>
</evidence>
<dbReference type="EMBL" id="GEZM01011981">
    <property type="protein sequence ID" value="JAV93318.1"/>
    <property type="molecule type" value="Transcribed_RNA"/>
</dbReference>
<evidence type="ECO:0000256" key="1">
    <source>
        <dbReference type="ARBA" id="ARBA00000032"/>
    </source>
</evidence>
<dbReference type="CDD" id="cd07061">
    <property type="entry name" value="HP_HAP_like"/>
    <property type="match status" value="1"/>
</dbReference>
<sequence length="367" mass="42224">MVSLLVLVILYNAVLIVSAGPIENTSNSDELVLLHVLFRHGDRTPDLIEMYPKDPYNNISYFPEGLGQLTRKGKNREYDIGVSMRQKYNSFLGSYKSDEVSAISTDYVRTKMSCLLVLAGLYPPKGKEIWNEHLNWQPVFYNYNPAGKDYLLGDPLYDCPKYKKLYHDYLSSNQALQLMQGKKELYNYLSLHTGLNVTIPRDPYNLQFVLQSEQNLGLKLPQWTESVWPGNITDASVDEYYVNLATPKMQRFAGGVLVKKLLDDTMNKISNNSDPMKIYLYSAHENNLAYQLIFLEAFNRHIPPYGSYIVYEIRKVNGIYGVKILYEDYSKEKPRYLSLPSCGTFCPLDKFNNILQKYVPLAEDICV</sequence>